<dbReference type="InterPro" id="IPR024463">
    <property type="entry name" value="Transposase_TnpC_homeodom"/>
</dbReference>
<organism evidence="6 7">
    <name type="scientific">Candidatus Dojkabacteria bacterium</name>
    <dbReference type="NCBI Taxonomy" id="2099670"/>
    <lineage>
        <taxon>Bacteria</taxon>
        <taxon>Candidatus Dojkabacteria</taxon>
    </lineage>
</organism>
<feature type="coiled-coil region" evidence="1">
    <location>
        <begin position="14"/>
        <end position="41"/>
    </location>
</feature>
<dbReference type="PANTHER" id="PTHR33678:SF1">
    <property type="entry name" value="BLL1576 PROTEIN"/>
    <property type="match status" value="1"/>
</dbReference>
<dbReference type="AlphaFoldDB" id="A0A955I9P3"/>
<dbReference type="InterPro" id="IPR004291">
    <property type="entry name" value="Transposase_IS66_central"/>
</dbReference>
<feature type="domain" description="Transposase IS66 zinc-finger binding" evidence="4">
    <location>
        <begin position="107"/>
        <end position="149"/>
    </location>
</feature>
<dbReference type="Proteomes" id="UP000775877">
    <property type="component" value="Unassembled WGS sequence"/>
</dbReference>
<dbReference type="Pfam" id="PF03050">
    <property type="entry name" value="DDE_Tnp_IS66"/>
    <property type="match status" value="1"/>
</dbReference>
<keyword evidence="1" id="KW-0175">Coiled coil</keyword>
<evidence type="ECO:0000259" key="3">
    <source>
        <dbReference type="Pfam" id="PF03050"/>
    </source>
</evidence>
<feature type="domain" description="Transposase TnpC homeodomain" evidence="5">
    <location>
        <begin position="31"/>
        <end position="98"/>
    </location>
</feature>
<evidence type="ECO:0000256" key="2">
    <source>
        <dbReference type="SAM" id="MobiDB-lite"/>
    </source>
</evidence>
<protein>
    <submittedName>
        <fullName evidence="6">IS66 family transposase</fullName>
    </submittedName>
</protein>
<evidence type="ECO:0000259" key="4">
    <source>
        <dbReference type="Pfam" id="PF13005"/>
    </source>
</evidence>
<dbReference type="Pfam" id="PF13007">
    <property type="entry name" value="LZ_Tnp_IS66"/>
    <property type="match status" value="1"/>
</dbReference>
<dbReference type="InterPro" id="IPR024474">
    <property type="entry name" value="Znf_dom_IS66"/>
</dbReference>
<comment type="caution">
    <text evidence="6">The sequence shown here is derived from an EMBL/GenBank/DDBJ whole genome shotgun (WGS) entry which is preliminary data.</text>
</comment>
<sequence>MNTDKFIKELPEDVNVLKQTIVNYHNEIKMLQEQIKLLQHRKFGKKSEQTNSPQLELFDEPQEIVAPKMEESSVEVKSHKRKVTRNKSLPKTLPRKQINYDLRDEDKKCACGDELRKFGEDKYEQLEYIPAQINVIEHIKSKYSCKSCETVKTATMPKQPLPKSIASPSLLAQIITSKYVDHLPLYRQESIFSRIGIDLQRSTVASWIFKCANLLSPLVEILKKEIVSSNYVKADETTVNVLSEEAVTNYMWVFMANMHNKPIVVFEYHSSRCAKAAEDFLKDFAGYLQTDGYSGYTQLKKDNVIVGLGCLAHARRKFFEITKAVKSAGAAHIGLKYINDLYKIE</sequence>
<feature type="non-terminal residue" evidence="6">
    <location>
        <position position="345"/>
    </location>
</feature>
<dbReference type="InterPro" id="IPR052344">
    <property type="entry name" value="Transposase-related"/>
</dbReference>
<evidence type="ECO:0000256" key="1">
    <source>
        <dbReference type="SAM" id="Coils"/>
    </source>
</evidence>
<feature type="domain" description="Transposase IS66 central" evidence="3">
    <location>
        <begin position="163"/>
        <end position="345"/>
    </location>
</feature>
<reference evidence="6" key="2">
    <citation type="journal article" date="2021" name="Microbiome">
        <title>Successional dynamics and alternative stable states in a saline activated sludge microbial community over 9 years.</title>
        <authorList>
            <person name="Wang Y."/>
            <person name="Ye J."/>
            <person name="Ju F."/>
            <person name="Liu L."/>
            <person name="Boyd J.A."/>
            <person name="Deng Y."/>
            <person name="Parks D.H."/>
            <person name="Jiang X."/>
            <person name="Yin X."/>
            <person name="Woodcroft B.J."/>
            <person name="Tyson G.W."/>
            <person name="Hugenholtz P."/>
            <person name="Polz M.F."/>
            <person name="Zhang T."/>
        </authorList>
    </citation>
    <scope>NUCLEOTIDE SEQUENCE</scope>
    <source>
        <strain evidence="6">HKST-UBA13</strain>
    </source>
</reference>
<proteinExistence type="predicted"/>
<feature type="region of interest" description="Disordered" evidence="2">
    <location>
        <begin position="71"/>
        <end position="90"/>
    </location>
</feature>
<gene>
    <name evidence="6" type="ORF">KC678_01285</name>
</gene>
<accession>A0A955I9P3</accession>
<dbReference type="NCBIfam" id="NF033517">
    <property type="entry name" value="transpos_IS66"/>
    <property type="match status" value="1"/>
</dbReference>
<dbReference type="PANTHER" id="PTHR33678">
    <property type="entry name" value="BLL1576 PROTEIN"/>
    <property type="match status" value="1"/>
</dbReference>
<evidence type="ECO:0000259" key="5">
    <source>
        <dbReference type="Pfam" id="PF13007"/>
    </source>
</evidence>
<reference evidence="6" key="1">
    <citation type="submission" date="2020-04" db="EMBL/GenBank/DDBJ databases">
        <authorList>
            <person name="Zhang T."/>
        </authorList>
    </citation>
    <scope>NUCLEOTIDE SEQUENCE</scope>
    <source>
        <strain evidence="6">HKST-UBA13</strain>
    </source>
</reference>
<name>A0A955I9P3_9BACT</name>
<evidence type="ECO:0000313" key="6">
    <source>
        <dbReference type="EMBL" id="MCA9380876.1"/>
    </source>
</evidence>
<dbReference type="EMBL" id="JAGQLJ010000023">
    <property type="protein sequence ID" value="MCA9380876.1"/>
    <property type="molecule type" value="Genomic_DNA"/>
</dbReference>
<evidence type="ECO:0000313" key="7">
    <source>
        <dbReference type="Proteomes" id="UP000775877"/>
    </source>
</evidence>
<dbReference type="Pfam" id="PF13005">
    <property type="entry name" value="zf-IS66"/>
    <property type="match status" value="1"/>
</dbReference>